<dbReference type="EMBL" id="GBRH01169866">
    <property type="protein sequence ID" value="JAE28030.1"/>
    <property type="molecule type" value="Transcribed_RNA"/>
</dbReference>
<dbReference type="AlphaFoldDB" id="A0A0A9GSD0"/>
<reference evidence="1" key="2">
    <citation type="journal article" date="2015" name="Data Brief">
        <title>Shoot transcriptome of the giant reed, Arundo donax.</title>
        <authorList>
            <person name="Barrero R.A."/>
            <person name="Guerrero F.D."/>
            <person name="Moolhuijzen P."/>
            <person name="Goolsby J.A."/>
            <person name="Tidwell J."/>
            <person name="Bellgard S.E."/>
            <person name="Bellgard M.I."/>
        </authorList>
    </citation>
    <scope>NUCLEOTIDE SEQUENCE</scope>
    <source>
        <tissue evidence="1">Shoot tissue taken approximately 20 cm above the soil surface</tissue>
    </source>
</reference>
<reference evidence="1" key="1">
    <citation type="submission" date="2014-09" db="EMBL/GenBank/DDBJ databases">
        <authorList>
            <person name="Magalhaes I.L.F."/>
            <person name="Oliveira U."/>
            <person name="Santos F.R."/>
            <person name="Vidigal T.H.D.A."/>
            <person name="Brescovit A.D."/>
            <person name="Santos A.J."/>
        </authorList>
    </citation>
    <scope>NUCLEOTIDE SEQUENCE</scope>
    <source>
        <tissue evidence="1">Shoot tissue taken approximately 20 cm above the soil surface</tissue>
    </source>
</reference>
<sequence length="27" mass="3115">MPGYYGSSWLACCMDQLLLLQLLPVLW</sequence>
<protein>
    <submittedName>
        <fullName evidence="1">Uncharacterized protein</fullName>
    </submittedName>
</protein>
<name>A0A0A9GSD0_ARUDO</name>
<proteinExistence type="predicted"/>
<evidence type="ECO:0000313" key="1">
    <source>
        <dbReference type="EMBL" id="JAE28030.1"/>
    </source>
</evidence>
<organism evidence="1">
    <name type="scientific">Arundo donax</name>
    <name type="common">Giant reed</name>
    <name type="synonym">Donax arundinaceus</name>
    <dbReference type="NCBI Taxonomy" id="35708"/>
    <lineage>
        <taxon>Eukaryota</taxon>
        <taxon>Viridiplantae</taxon>
        <taxon>Streptophyta</taxon>
        <taxon>Embryophyta</taxon>
        <taxon>Tracheophyta</taxon>
        <taxon>Spermatophyta</taxon>
        <taxon>Magnoliopsida</taxon>
        <taxon>Liliopsida</taxon>
        <taxon>Poales</taxon>
        <taxon>Poaceae</taxon>
        <taxon>PACMAD clade</taxon>
        <taxon>Arundinoideae</taxon>
        <taxon>Arundineae</taxon>
        <taxon>Arundo</taxon>
    </lineage>
</organism>
<accession>A0A0A9GSD0</accession>